<evidence type="ECO:0000256" key="1">
    <source>
        <dbReference type="ARBA" id="ARBA00001709"/>
    </source>
</evidence>
<dbReference type="InterPro" id="IPR045004">
    <property type="entry name" value="ECH_dom"/>
</dbReference>
<organism evidence="5 6">
    <name type="scientific">Marinobacter zhanjiangensis</name>
    <dbReference type="NCBI Taxonomy" id="578215"/>
    <lineage>
        <taxon>Bacteria</taxon>
        <taxon>Pseudomonadati</taxon>
        <taxon>Pseudomonadota</taxon>
        <taxon>Gammaproteobacteria</taxon>
        <taxon>Pseudomonadales</taxon>
        <taxon>Marinobacteraceae</taxon>
        <taxon>Marinobacter</taxon>
    </lineage>
</organism>
<dbReference type="PANTHER" id="PTHR43176:SF3">
    <property type="entry name" value="3-HYDROXYISOBUTYRYL-COA HYDROLASE, MITOCHONDRIAL"/>
    <property type="match status" value="1"/>
</dbReference>
<dbReference type="Gene3D" id="3.90.226.10">
    <property type="entry name" value="2-enoyl-CoA Hydratase, Chain A, domain 1"/>
    <property type="match status" value="1"/>
</dbReference>
<evidence type="ECO:0000259" key="4">
    <source>
        <dbReference type="Pfam" id="PF16113"/>
    </source>
</evidence>
<dbReference type="PANTHER" id="PTHR43176">
    <property type="entry name" value="3-HYDROXYISOBUTYRYL-COA HYDROLASE-RELATED"/>
    <property type="match status" value="1"/>
</dbReference>
<dbReference type="InterPro" id="IPR029045">
    <property type="entry name" value="ClpP/crotonase-like_dom_sf"/>
</dbReference>
<dbReference type="RefSeq" id="WP_189571585.1">
    <property type="nucleotide sequence ID" value="NZ_BMXV01000001.1"/>
</dbReference>
<feature type="domain" description="Enoyl-CoA hydratase/isomerase" evidence="4">
    <location>
        <begin position="17"/>
        <end position="345"/>
    </location>
</feature>
<keyword evidence="6" id="KW-1185">Reference proteome</keyword>
<comment type="catalytic activity">
    <reaction evidence="1">
        <text>3-hydroxy-2-methylpropanoyl-CoA + H2O = 3-hydroxy-2-methylpropanoate + CoA + H(+)</text>
        <dbReference type="Rhea" id="RHEA:20888"/>
        <dbReference type="ChEBI" id="CHEBI:11805"/>
        <dbReference type="ChEBI" id="CHEBI:15377"/>
        <dbReference type="ChEBI" id="CHEBI:15378"/>
        <dbReference type="ChEBI" id="CHEBI:57287"/>
        <dbReference type="ChEBI" id="CHEBI:57340"/>
        <dbReference type="EC" id="3.1.2.4"/>
    </reaction>
</comment>
<gene>
    <name evidence="5" type="ORF">GCM10007071_02260</name>
</gene>
<dbReference type="NCBIfam" id="NF004127">
    <property type="entry name" value="PRK05617.1"/>
    <property type="match status" value="1"/>
</dbReference>
<accession>A0ABQ3AK43</accession>
<sequence>MSDNQPEVIVEVRGRYGYLILNRPKGLNALTLGMVQTIHRQLDDWATDGAIDAVVFTGAGEKAFCAGGDIRALYDSYHSGETLHRVFFEEEYALDQAIHQYPKPVMALVNGIVMGGGMGVFQGASLRIVSDRARLAMPETGIGYFPDVGATYFLGRLPGRLGEYLSVTGSQLNAADALYAGLADLYVPDEHFAAMDATLDSVDAASDDSLKAGLSAVLADPGESRLARLQPVINEHFSKPTLREVRDSLRQEQRPDYADWAKDTLAAVEGRSPLGMAVALELVRRGRDLSLEQAFALELALDYQWFDHGDMVEGIRALIVDKDKSPNWRVASIDDLRPEHVSVFFDEAGG</sequence>
<dbReference type="Pfam" id="PF16113">
    <property type="entry name" value="ECH_2"/>
    <property type="match status" value="1"/>
</dbReference>
<dbReference type="SUPFAM" id="SSF52096">
    <property type="entry name" value="ClpP/crotonase"/>
    <property type="match status" value="1"/>
</dbReference>
<dbReference type="Proteomes" id="UP000601597">
    <property type="component" value="Unassembled WGS sequence"/>
</dbReference>
<dbReference type="EMBL" id="BMXV01000001">
    <property type="protein sequence ID" value="GGY59474.1"/>
    <property type="molecule type" value="Genomic_DNA"/>
</dbReference>
<dbReference type="InterPro" id="IPR032259">
    <property type="entry name" value="HIBYL-CoA-H"/>
</dbReference>
<reference evidence="6" key="1">
    <citation type="journal article" date="2019" name="Int. J. Syst. Evol. Microbiol.">
        <title>The Global Catalogue of Microorganisms (GCM) 10K type strain sequencing project: providing services to taxonomists for standard genome sequencing and annotation.</title>
        <authorList>
            <consortium name="The Broad Institute Genomics Platform"/>
            <consortium name="The Broad Institute Genome Sequencing Center for Infectious Disease"/>
            <person name="Wu L."/>
            <person name="Ma J."/>
        </authorList>
    </citation>
    <scope>NUCLEOTIDE SEQUENCE [LARGE SCALE GENOMIC DNA]</scope>
    <source>
        <strain evidence="6">KCTC 22280</strain>
    </source>
</reference>
<evidence type="ECO:0000313" key="5">
    <source>
        <dbReference type="EMBL" id="GGY59474.1"/>
    </source>
</evidence>
<dbReference type="CDD" id="cd06558">
    <property type="entry name" value="crotonase-like"/>
    <property type="match status" value="1"/>
</dbReference>
<evidence type="ECO:0000313" key="6">
    <source>
        <dbReference type="Proteomes" id="UP000601597"/>
    </source>
</evidence>
<protein>
    <recommendedName>
        <fullName evidence="2">3-hydroxyisobutyryl-CoA hydrolase</fullName>
        <ecNumber evidence="2">3.1.2.4</ecNumber>
    </recommendedName>
</protein>
<keyword evidence="3" id="KW-0378">Hydrolase</keyword>
<comment type="caution">
    <text evidence="5">The sequence shown here is derived from an EMBL/GenBank/DDBJ whole genome shotgun (WGS) entry which is preliminary data.</text>
</comment>
<proteinExistence type="predicted"/>
<name>A0ABQ3AK43_9GAMM</name>
<dbReference type="EC" id="3.1.2.4" evidence="2"/>
<evidence type="ECO:0000256" key="2">
    <source>
        <dbReference type="ARBA" id="ARBA00011915"/>
    </source>
</evidence>
<evidence type="ECO:0000256" key="3">
    <source>
        <dbReference type="ARBA" id="ARBA00022801"/>
    </source>
</evidence>